<proteinExistence type="predicted"/>
<dbReference type="AlphaFoldDB" id="A0A6I4XNW3"/>
<gene>
    <name evidence="2" type="ORF">GTI89_04305</name>
</gene>
<dbReference type="EMBL" id="WVTI01000002">
    <property type="protein sequence ID" value="MXS25300.1"/>
    <property type="molecule type" value="Genomic_DNA"/>
</dbReference>
<evidence type="ECO:0000313" key="2">
    <source>
        <dbReference type="EMBL" id="MXS25300.1"/>
    </source>
</evidence>
<reference evidence="2 3" key="1">
    <citation type="submission" date="2019-04" db="EMBL/GenBank/DDBJ databases">
        <title>Step-wise assembly of the neonatal virome modulated by breast feeding.</title>
        <authorList>
            <person name="Liang G."/>
            <person name="Bushman F."/>
        </authorList>
    </citation>
    <scope>NUCLEOTIDE SEQUENCE [LARGE SCALE GENOMIC DNA]</scope>
    <source>
        <strain evidence="2 3">E3404</strain>
    </source>
</reference>
<keyword evidence="1" id="KW-0175">Coiled coil</keyword>
<name>A0A6I4XNW3_ENTGA</name>
<dbReference type="Proteomes" id="UP000439965">
    <property type="component" value="Unassembled WGS sequence"/>
</dbReference>
<feature type="coiled-coil region" evidence="1">
    <location>
        <begin position="61"/>
        <end position="88"/>
    </location>
</feature>
<evidence type="ECO:0000313" key="3">
    <source>
        <dbReference type="Proteomes" id="UP000439965"/>
    </source>
</evidence>
<sequence>MLEEFKKQYIEKCIHGDGFDNELNSLFEQVLIEVFKDDSEKMSAFIQSINDEILPEELSEVELLKQENTKLQAAIKSMQDESEMVQNAFMEISDYVFSK</sequence>
<accession>A0A6I4XNW3</accession>
<organism evidence="2 3">
    <name type="scientific">Enterococcus gallinarum</name>
    <dbReference type="NCBI Taxonomy" id="1353"/>
    <lineage>
        <taxon>Bacteria</taxon>
        <taxon>Bacillati</taxon>
        <taxon>Bacillota</taxon>
        <taxon>Bacilli</taxon>
        <taxon>Lactobacillales</taxon>
        <taxon>Enterococcaceae</taxon>
        <taxon>Enterococcus</taxon>
    </lineage>
</organism>
<protein>
    <submittedName>
        <fullName evidence="2">Uncharacterized protein</fullName>
    </submittedName>
</protein>
<comment type="caution">
    <text evidence="2">The sequence shown here is derived from an EMBL/GenBank/DDBJ whole genome shotgun (WGS) entry which is preliminary data.</text>
</comment>
<evidence type="ECO:0000256" key="1">
    <source>
        <dbReference type="SAM" id="Coils"/>
    </source>
</evidence>
<dbReference type="RefSeq" id="WP_003127812.1">
    <property type="nucleotide sequence ID" value="NZ_BTSN01000003.1"/>
</dbReference>